<evidence type="ECO:0000259" key="2">
    <source>
        <dbReference type="Pfam" id="PF06877"/>
    </source>
</evidence>
<proteinExistence type="predicted"/>
<keyword evidence="4" id="KW-1185">Reference proteome</keyword>
<reference evidence="3 4" key="1">
    <citation type="submission" date="2024-09" db="EMBL/GenBank/DDBJ databases">
        <authorList>
            <person name="Sun Q."/>
            <person name="Mori K."/>
        </authorList>
    </citation>
    <scope>NUCLEOTIDE SEQUENCE [LARGE SCALE GENOMIC DNA]</scope>
    <source>
        <strain evidence="3 4">KCTC 23315</strain>
    </source>
</reference>
<dbReference type="InterPro" id="IPR009671">
    <property type="entry name" value="RraB_dom"/>
</dbReference>
<dbReference type="EMBL" id="JBHLXP010000001">
    <property type="protein sequence ID" value="MFC0048007.1"/>
    <property type="molecule type" value="Genomic_DNA"/>
</dbReference>
<dbReference type="Proteomes" id="UP001589813">
    <property type="component" value="Unassembled WGS sequence"/>
</dbReference>
<accession>A0ABV6BD36</accession>
<gene>
    <name evidence="3" type="ORF">ACFFJP_06870</name>
</gene>
<dbReference type="InterPro" id="IPR036701">
    <property type="entry name" value="RraB-like_sf"/>
</dbReference>
<protein>
    <submittedName>
        <fullName evidence="3">Ribonuclease E inhibitor RraB</fullName>
    </submittedName>
</protein>
<organism evidence="3 4">
    <name type="scientific">Rheinheimera tilapiae</name>
    <dbReference type="NCBI Taxonomy" id="875043"/>
    <lineage>
        <taxon>Bacteria</taxon>
        <taxon>Pseudomonadati</taxon>
        <taxon>Pseudomonadota</taxon>
        <taxon>Gammaproteobacteria</taxon>
        <taxon>Chromatiales</taxon>
        <taxon>Chromatiaceae</taxon>
        <taxon>Rheinheimera</taxon>
    </lineage>
</organism>
<evidence type="ECO:0000313" key="3">
    <source>
        <dbReference type="EMBL" id="MFC0048007.1"/>
    </source>
</evidence>
<feature type="region of interest" description="Disordered" evidence="1">
    <location>
        <begin position="100"/>
        <end position="132"/>
    </location>
</feature>
<dbReference type="SUPFAM" id="SSF89946">
    <property type="entry name" value="Hypothetical protein VC0424"/>
    <property type="match status" value="1"/>
</dbReference>
<comment type="caution">
    <text evidence="3">The sequence shown here is derived from an EMBL/GenBank/DDBJ whole genome shotgun (WGS) entry which is preliminary data.</text>
</comment>
<dbReference type="Pfam" id="PF06877">
    <property type="entry name" value="RraB"/>
    <property type="match status" value="1"/>
</dbReference>
<sequence>MSQFPDDGNGDMLQAMHDSGMDLTKPLDLDFYLVFPNRDKAEKALEAMSKLDQPGEVELNLNDLDQWELIVSLHMQPDHAVITAKEAELDKFAKKFSGHNDGWGVMQHQEGDDEFADDHDHECDDDCDHQHH</sequence>
<feature type="compositionally biased region" description="Acidic residues" evidence="1">
    <location>
        <begin position="111"/>
        <end position="132"/>
    </location>
</feature>
<name>A0ABV6BD36_9GAMM</name>
<dbReference type="RefSeq" id="WP_377241787.1">
    <property type="nucleotide sequence ID" value="NZ_JBHLXP010000001.1"/>
</dbReference>
<feature type="domain" description="Regulator of ribonuclease activity B" evidence="2">
    <location>
        <begin position="7"/>
        <end position="105"/>
    </location>
</feature>
<dbReference type="Gene3D" id="3.30.70.970">
    <property type="entry name" value="RraB-like"/>
    <property type="match status" value="1"/>
</dbReference>
<evidence type="ECO:0000313" key="4">
    <source>
        <dbReference type="Proteomes" id="UP001589813"/>
    </source>
</evidence>
<evidence type="ECO:0000256" key="1">
    <source>
        <dbReference type="SAM" id="MobiDB-lite"/>
    </source>
</evidence>